<dbReference type="Pfam" id="PF00224">
    <property type="entry name" value="PK"/>
    <property type="match status" value="1"/>
</dbReference>
<evidence type="ECO:0000256" key="5">
    <source>
        <dbReference type="ARBA" id="ARBA00022723"/>
    </source>
</evidence>
<keyword evidence="6" id="KW-0547">Nucleotide-binding</keyword>
<keyword evidence="10" id="KW-0324">Glycolysis</keyword>
<comment type="pathway">
    <text evidence="1">Carbohydrate degradation; glycolysis; pyruvate from D-glyceraldehyde 3-phosphate: step 5/5.</text>
</comment>
<dbReference type="SUPFAM" id="SSF50800">
    <property type="entry name" value="PK beta-barrel domain-like"/>
    <property type="match status" value="1"/>
</dbReference>
<dbReference type="UniPathway" id="UPA00109">
    <property type="reaction ID" value="UER00188"/>
</dbReference>
<dbReference type="InterPro" id="IPR011037">
    <property type="entry name" value="Pyrv_Knase-like_insert_dom_sf"/>
</dbReference>
<dbReference type="GO" id="GO:0000287">
    <property type="term" value="F:magnesium ion binding"/>
    <property type="evidence" value="ECO:0007669"/>
    <property type="project" value="InterPro"/>
</dbReference>
<dbReference type="InterPro" id="IPR015793">
    <property type="entry name" value="Pyrv_Knase_brl"/>
</dbReference>
<evidence type="ECO:0000256" key="2">
    <source>
        <dbReference type="ARBA" id="ARBA00008663"/>
    </source>
</evidence>
<proteinExistence type="inferred from homology"/>
<evidence type="ECO:0000256" key="6">
    <source>
        <dbReference type="ARBA" id="ARBA00022741"/>
    </source>
</evidence>
<feature type="non-terminal residue" evidence="13">
    <location>
        <position position="333"/>
    </location>
</feature>
<protein>
    <recommendedName>
        <fullName evidence="3">pyruvate kinase</fullName>
        <ecNumber evidence="3">2.7.1.40</ecNumber>
    </recommendedName>
</protein>
<keyword evidence="7" id="KW-0418">Kinase</keyword>
<dbReference type="GO" id="GO:0004743">
    <property type="term" value="F:pyruvate kinase activity"/>
    <property type="evidence" value="ECO:0007669"/>
    <property type="project" value="UniProtKB-EC"/>
</dbReference>
<keyword evidence="11" id="KW-0670">Pyruvate</keyword>
<dbReference type="GO" id="GO:0016301">
    <property type="term" value="F:kinase activity"/>
    <property type="evidence" value="ECO:0007669"/>
    <property type="project" value="UniProtKB-KW"/>
</dbReference>
<evidence type="ECO:0000256" key="7">
    <source>
        <dbReference type="ARBA" id="ARBA00022777"/>
    </source>
</evidence>
<sequence length="333" mass="37224">MIKLLVTVGPSTSEEKHLRILKDKNVDFIRVNMSHSSMNELKYFIKLSKKVDIPFVIDTEGSQIRTGELNCESIFLKDGSLIELHENPIIGSINAFSIQPKGIINKLELGDLIHVDFDGATLRVHDSSKLAQGYLLAIVVTSGHLFPRKSVVIDPVRTREISLPILSPKDLEAIKLGLREKIHNIAFSYVHSGSDIDNLRNLIGNKMKIISKIECSDALKNLDEIIEKSDYLLIDRGDLSKEVKLEKIPFIQMSILSKCRSKKKGVFIATNLLESMVENSRPTRAEIQDITSAIVDGAYGLTLSAETAIGKYPIRCVNLMKRIIKHVETVPKV</sequence>
<keyword evidence="8" id="KW-0067">ATP-binding</keyword>
<evidence type="ECO:0000256" key="11">
    <source>
        <dbReference type="ARBA" id="ARBA00023317"/>
    </source>
</evidence>
<dbReference type="SUPFAM" id="SSF51621">
    <property type="entry name" value="Phosphoenolpyruvate/pyruvate domain"/>
    <property type="match status" value="1"/>
</dbReference>
<dbReference type="InterPro" id="IPR015813">
    <property type="entry name" value="Pyrv/PenolPyrv_kinase-like_dom"/>
</dbReference>
<evidence type="ECO:0000313" key="13">
    <source>
        <dbReference type="EMBL" id="SVC72231.1"/>
    </source>
</evidence>
<evidence type="ECO:0000259" key="12">
    <source>
        <dbReference type="Pfam" id="PF00224"/>
    </source>
</evidence>
<evidence type="ECO:0000256" key="1">
    <source>
        <dbReference type="ARBA" id="ARBA00004997"/>
    </source>
</evidence>
<dbReference type="InterPro" id="IPR015806">
    <property type="entry name" value="Pyrv_Knase_insert_dom_sf"/>
</dbReference>
<name>A0A382PJY0_9ZZZZ</name>
<keyword evidence="5" id="KW-0479">Metal-binding</keyword>
<dbReference type="GO" id="GO:0030955">
    <property type="term" value="F:potassium ion binding"/>
    <property type="evidence" value="ECO:0007669"/>
    <property type="project" value="InterPro"/>
</dbReference>
<dbReference type="PANTHER" id="PTHR11817">
    <property type="entry name" value="PYRUVATE KINASE"/>
    <property type="match status" value="1"/>
</dbReference>
<dbReference type="AlphaFoldDB" id="A0A382PJY0"/>
<dbReference type="Gene3D" id="2.40.33.10">
    <property type="entry name" value="PK beta-barrel domain-like"/>
    <property type="match status" value="1"/>
</dbReference>
<evidence type="ECO:0000256" key="10">
    <source>
        <dbReference type="ARBA" id="ARBA00023152"/>
    </source>
</evidence>
<gene>
    <name evidence="13" type="ORF">METZ01_LOCUS325085</name>
</gene>
<comment type="similarity">
    <text evidence="2">Belongs to the pyruvate kinase family.</text>
</comment>
<dbReference type="EC" id="2.7.1.40" evidence="3"/>
<reference evidence="13" key="1">
    <citation type="submission" date="2018-05" db="EMBL/GenBank/DDBJ databases">
        <authorList>
            <person name="Lanie J.A."/>
            <person name="Ng W.-L."/>
            <person name="Kazmierczak K.M."/>
            <person name="Andrzejewski T.M."/>
            <person name="Davidsen T.M."/>
            <person name="Wayne K.J."/>
            <person name="Tettelin H."/>
            <person name="Glass J.I."/>
            <person name="Rusch D."/>
            <person name="Podicherti R."/>
            <person name="Tsui H.-C.T."/>
            <person name="Winkler M.E."/>
        </authorList>
    </citation>
    <scope>NUCLEOTIDE SEQUENCE</scope>
</reference>
<dbReference type="PRINTS" id="PR01050">
    <property type="entry name" value="PYRUVTKNASE"/>
</dbReference>
<dbReference type="Gene3D" id="3.20.20.60">
    <property type="entry name" value="Phosphoenolpyruvate-binding domains"/>
    <property type="match status" value="1"/>
</dbReference>
<evidence type="ECO:0000256" key="8">
    <source>
        <dbReference type="ARBA" id="ARBA00022840"/>
    </source>
</evidence>
<feature type="domain" description="Pyruvate kinase barrel" evidence="12">
    <location>
        <begin position="3"/>
        <end position="317"/>
    </location>
</feature>
<dbReference type="InterPro" id="IPR001697">
    <property type="entry name" value="Pyr_Knase"/>
</dbReference>
<keyword evidence="4" id="KW-0808">Transferase</keyword>
<keyword evidence="9" id="KW-0460">Magnesium</keyword>
<evidence type="ECO:0000256" key="9">
    <source>
        <dbReference type="ARBA" id="ARBA00022842"/>
    </source>
</evidence>
<dbReference type="EMBL" id="UINC01107101">
    <property type="protein sequence ID" value="SVC72231.1"/>
    <property type="molecule type" value="Genomic_DNA"/>
</dbReference>
<organism evidence="13">
    <name type="scientific">marine metagenome</name>
    <dbReference type="NCBI Taxonomy" id="408172"/>
    <lineage>
        <taxon>unclassified sequences</taxon>
        <taxon>metagenomes</taxon>
        <taxon>ecological metagenomes</taxon>
    </lineage>
</organism>
<accession>A0A382PJY0</accession>
<evidence type="ECO:0000256" key="3">
    <source>
        <dbReference type="ARBA" id="ARBA00012142"/>
    </source>
</evidence>
<evidence type="ECO:0000256" key="4">
    <source>
        <dbReference type="ARBA" id="ARBA00022679"/>
    </source>
</evidence>
<dbReference type="GO" id="GO:0005524">
    <property type="term" value="F:ATP binding"/>
    <property type="evidence" value="ECO:0007669"/>
    <property type="project" value="UniProtKB-KW"/>
</dbReference>
<dbReference type="InterPro" id="IPR040442">
    <property type="entry name" value="Pyrv_kinase-like_dom_sf"/>
</dbReference>